<evidence type="ECO:0000256" key="3">
    <source>
        <dbReference type="SAM" id="Phobius"/>
    </source>
</evidence>
<feature type="compositionally biased region" description="Basic and acidic residues" evidence="2">
    <location>
        <begin position="624"/>
        <end position="636"/>
    </location>
</feature>
<feature type="domain" description="Peptidase S74" evidence="5">
    <location>
        <begin position="930"/>
        <end position="1021"/>
    </location>
</feature>
<dbReference type="PROSITE" id="PS51688">
    <property type="entry name" value="ICA"/>
    <property type="match status" value="1"/>
</dbReference>
<keyword evidence="6" id="KW-0176">Collagen</keyword>
<feature type="compositionally biased region" description="Polar residues" evidence="2">
    <location>
        <begin position="69"/>
        <end position="80"/>
    </location>
</feature>
<dbReference type="Gene3D" id="1.10.10.10">
    <property type="entry name" value="Winged helix-like DNA-binding domain superfamily/Winged helix DNA-binding domain"/>
    <property type="match status" value="1"/>
</dbReference>
<keyword evidence="3" id="KW-0812">Transmembrane</keyword>
<dbReference type="InterPro" id="IPR008160">
    <property type="entry name" value="Collagen"/>
</dbReference>
<evidence type="ECO:0000259" key="5">
    <source>
        <dbReference type="PROSITE" id="PS51688"/>
    </source>
</evidence>
<feature type="compositionally biased region" description="Polar residues" evidence="2">
    <location>
        <begin position="1"/>
        <end position="11"/>
    </location>
</feature>
<dbReference type="SMART" id="SM00137">
    <property type="entry name" value="MAM"/>
    <property type="match status" value="1"/>
</dbReference>
<evidence type="ECO:0000313" key="6">
    <source>
        <dbReference type="EMBL" id="VFK26326.1"/>
    </source>
</evidence>
<proteinExistence type="predicted"/>
<keyword evidence="3" id="KW-0472">Membrane</keyword>
<keyword evidence="3" id="KW-1133">Transmembrane helix</keyword>
<keyword evidence="1" id="KW-0175">Coiled coil</keyword>
<dbReference type="InterPro" id="IPR050149">
    <property type="entry name" value="Collagen_superfamily"/>
</dbReference>
<feature type="transmembrane region" description="Helical" evidence="3">
    <location>
        <begin position="107"/>
        <end position="125"/>
    </location>
</feature>
<feature type="compositionally biased region" description="Polar residues" evidence="2">
    <location>
        <begin position="456"/>
        <end position="471"/>
    </location>
</feature>
<evidence type="ECO:0000259" key="4">
    <source>
        <dbReference type="PROSITE" id="PS50060"/>
    </source>
</evidence>
<dbReference type="GO" id="GO:0016020">
    <property type="term" value="C:membrane"/>
    <property type="evidence" value="ECO:0007669"/>
    <property type="project" value="InterPro"/>
</dbReference>
<dbReference type="GO" id="GO:0031012">
    <property type="term" value="C:extracellular matrix"/>
    <property type="evidence" value="ECO:0007669"/>
    <property type="project" value="TreeGrafter"/>
</dbReference>
<feature type="compositionally biased region" description="Basic and acidic residues" evidence="2">
    <location>
        <begin position="537"/>
        <end position="560"/>
    </location>
</feature>
<dbReference type="Pfam" id="PF01391">
    <property type="entry name" value="Collagen"/>
    <property type="match status" value="1"/>
</dbReference>
<feature type="domain" description="MAM" evidence="4">
    <location>
        <begin position="133"/>
        <end position="293"/>
    </location>
</feature>
<dbReference type="Pfam" id="PF13884">
    <property type="entry name" value="Peptidase_S74"/>
    <property type="match status" value="1"/>
</dbReference>
<dbReference type="PANTHER" id="PTHR24023:SF1082">
    <property type="entry name" value="COLLAGEN TRIPLE HELIX REPEAT"/>
    <property type="match status" value="1"/>
</dbReference>
<dbReference type="CDD" id="cd06263">
    <property type="entry name" value="MAM"/>
    <property type="match status" value="1"/>
</dbReference>
<dbReference type="InterPro" id="IPR013320">
    <property type="entry name" value="ConA-like_dom_sf"/>
</dbReference>
<dbReference type="InterPro" id="IPR030392">
    <property type="entry name" value="S74_ICA"/>
</dbReference>
<feature type="region of interest" description="Disordered" evidence="2">
    <location>
        <begin position="66"/>
        <end position="90"/>
    </location>
</feature>
<sequence>MKTLSRLTSVPRSCPLRGQEPEPVSTQRGQERSLVPTLCVGMHTPPRIMIPVTCIPSRCAYLHMDSHAQRGNQKNPTRTARTAGRNKKTTQIRSEPHMNTILHPFRLFLTTFAILLLTLGAIMPARAAEHVINFEAGLSGWSAVKGTSYFNWTRHAGGTHSGHTGPNEAEEGNYYLYLEASRNTPSRVAYLQSPDFPETIKRISFHYHMYGAHMGTLALEGFDGSRWLELWRVASQQHGSHHAPWTRKEIDLSSKTIRKVRFKGVTGSGPGKLYRGDMAIDFITLTTSKEVSAGHWSKSGDDVYFANGNVGVGIKEPKADLAVLGNLSKALTGRVGITKGSPHMTGAGTRFTQEVVVGDSLLIGDNVFRVAEILSDTILNLNAPHPTGALNATAYTDSDLLSVRTGAEVVALSIDKSGNVGIGTKAPMAQLEVAGGIKVGTAKVCDAAREGTIRYNDTSNEPEFCNGTTWTRVEGPQGKKGDKGNPGPTGPQGIQGEKGDTGATGPRGQKGDEGDKGEAGPQGPKGDTGATGSQGLRGEKGDKGDDGIQGPKGDKGDKGDVGPQGIQGKTGSQGIQGEKGDTGAVGPQGPKGDQGVIGPKGNKGDVGSQGPKGETGTTGPQGLRGEKGDKGDKGDTGSDSFWSKSGSGISYRGGNVGIATTNPADKFEVAGGYIVPAGGFGLNWRNDIWGGGGDDAWIRYFSEGGENTKLQIGVNNDPNDDLEFYQQGSARMIITSGNVGIGTGSPTGKLEVAGGYIVPAGGFGLNWRNDIWGGGGDDAWIRYFSEGGENTKLQIGVNNDPNDDLEFYQQGSARMIITSGNVGIGTGSPTGKLEVAGGYIVPAGGFGLNWRNDIWGGGGDDAWIRYFSEGGENTKLQIGVNNDPNDDLEFYQQGSARMIITSGNVGIGTTNPSYKLDVNGKIRGSNVSPSDARLKKDIEPLEAPLDKIARLRGVSFHWKDEEKGREREIGVIAQEMEREFPELVSTDDEGYKSVAYGKLTAVLMEAMKAQQAQISQLKAEIEDLRDQIGE</sequence>
<dbReference type="InterPro" id="IPR036388">
    <property type="entry name" value="WH-like_DNA-bd_sf"/>
</dbReference>
<feature type="coiled-coil region" evidence="1">
    <location>
        <begin position="1000"/>
        <end position="1027"/>
    </location>
</feature>
<evidence type="ECO:0000256" key="1">
    <source>
        <dbReference type="SAM" id="Coils"/>
    </source>
</evidence>
<dbReference type="PANTHER" id="PTHR24023">
    <property type="entry name" value="COLLAGEN ALPHA"/>
    <property type="match status" value="1"/>
</dbReference>
<accession>A0A450XAM5</accession>
<feature type="region of interest" description="Disordered" evidence="2">
    <location>
        <begin position="456"/>
        <end position="647"/>
    </location>
</feature>
<name>A0A450XAM5_9GAMM</name>
<dbReference type="SUPFAM" id="SSF49899">
    <property type="entry name" value="Concanavalin A-like lectins/glucanases"/>
    <property type="match status" value="1"/>
</dbReference>
<dbReference type="InterPro" id="IPR000998">
    <property type="entry name" value="MAM_dom"/>
</dbReference>
<organism evidence="6">
    <name type="scientific">Candidatus Kentrum sp. MB</name>
    <dbReference type="NCBI Taxonomy" id="2138164"/>
    <lineage>
        <taxon>Bacteria</taxon>
        <taxon>Pseudomonadati</taxon>
        <taxon>Pseudomonadota</taxon>
        <taxon>Gammaproteobacteria</taxon>
        <taxon>Candidatus Kentrum</taxon>
    </lineage>
</organism>
<reference evidence="6" key="1">
    <citation type="submission" date="2019-02" db="EMBL/GenBank/DDBJ databases">
        <authorList>
            <person name="Gruber-Vodicka R. H."/>
            <person name="Seah K. B. B."/>
        </authorList>
    </citation>
    <scope>NUCLEOTIDE SEQUENCE</scope>
    <source>
        <strain evidence="6">BECK_BZ197</strain>
    </source>
</reference>
<dbReference type="PROSITE" id="PS50060">
    <property type="entry name" value="MAM_2"/>
    <property type="match status" value="1"/>
</dbReference>
<dbReference type="Gene3D" id="2.60.120.200">
    <property type="match status" value="1"/>
</dbReference>
<feature type="region of interest" description="Disordered" evidence="2">
    <location>
        <begin position="1"/>
        <end position="30"/>
    </location>
</feature>
<feature type="compositionally biased region" description="Polar residues" evidence="2">
    <location>
        <begin position="637"/>
        <end position="647"/>
    </location>
</feature>
<dbReference type="EMBL" id="CAADFO010000020">
    <property type="protein sequence ID" value="VFK26326.1"/>
    <property type="molecule type" value="Genomic_DNA"/>
</dbReference>
<dbReference type="Pfam" id="PF00629">
    <property type="entry name" value="MAM"/>
    <property type="match status" value="1"/>
</dbReference>
<evidence type="ECO:0000256" key="2">
    <source>
        <dbReference type="SAM" id="MobiDB-lite"/>
    </source>
</evidence>
<gene>
    <name evidence="6" type="ORF">BECKMB1821G_GA0114241_10208</name>
</gene>
<feature type="compositionally biased region" description="Basic and acidic residues" evidence="2">
    <location>
        <begin position="509"/>
        <end position="518"/>
    </location>
</feature>
<dbReference type="GO" id="GO:0005615">
    <property type="term" value="C:extracellular space"/>
    <property type="evidence" value="ECO:0007669"/>
    <property type="project" value="TreeGrafter"/>
</dbReference>
<protein>
    <submittedName>
        <fullName evidence="6">Collagen triple helix repeat-containing protein</fullName>
    </submittedName>
</protein>
<dbReference type="AlphaFoldDB" id="A0A450XAM5"/>